<feature type="coiled-coil region" evidence="1">
    <location>
        <begin position="324"/>
        <end position="351"/>
    </location>
</feature>
<feature type="compositionally biased region" description="Basic residues" evidence="2">
    <location>
        <begin position="1"/>
        <end position="15"/>
    </location>
</feature>
<sequence>MYPKSHEKHLAKKQRRELSERDSGSNASLYVETTNLSIQPLSPDTPIPLHMIWPSSIIGTHRDVDLYNEAGRLYQKIAPKIRDSDRSLYINMLPLLQFKGDHRVTLHRLGYRYRQDRSFVQAFLLSLIYEPFQLRPSSVYQNLIAKDYPSWYPDRSGRLPANLDPVQRTIPTKAESVSAKDEIVMDEPVEACPQALLNLDKTPIYSPKPESLSNDGGILDEVLLRIKPVLTKLDSENTKLRLDLDELQQDNAELRLLISVMQDELEEEAGKTAADILSLQSSVAQLQNAMSDLSKQMESRSAGEPRFVMGEVTSIGSCPRAQDVDSLEQALQQANSQISALRRSIKTQQESSDQRYAELEQSIRNMAAVSKASNDAQEVRMSTEVCTNIIRKIRE</sequence>
<dbReference type="Proteomes" id="UP000028045">
    <property type="component" value="Unassembled WGS sequence"/>
</dbReference>
<protein>
    <submittedName>
        <fullName evidence="3">Uncharacterized protein</fullName>
    </submittedName>
</protein>
<gene>
    <name evidence="3" type="ORF">S7711_11539</name>
</gene>
<reference evidence="3 4" key="1">
    <citation type="journal article" date="2014" name="BMC Genomics">
        <title>Comparative genome sequencing reveals chemotype-specific gene clusters in the toxigenic black mold Stachybotrys.</title>
        <authorList>
            <person name="Semeiks J."/>
            <person name="Borek D."/>
            <person name="Otwinowski Z."/>
            <person name="Grishin N.V."/>
        </authorList>
    </citation>
    <scope>NUCLEOTIDE SEQUENCE [LARGE SCALE GENOMIC DNA]</scope>
    <source>
        <strain evidence="4">CBS 109288 / IBT 7711</strain>
    </source>
</reference>
<dbReference type="AlphaFoldDB" id="A0A084B6C0"/>
<proteinExistence type="predicted"/>
<dbReference type="OrthoDB" id="10578880at2759"/>
<evidence type="ECO:0000313" key="3">
    <source>
        <dbReference type="EMBL" id="KEY73099.1"/>
    </source>
</evidence>
<organism evidence="3 4">
    <name type="scientific">Stachybotrys chartarum (strain CBS 109288 / IBT 7711)</name>
    <name type="common">Toxic black mold</name>
    <name type="synonym">Stilbospora chartarum</name>
    <dbReference type="NCBI Taxonomy" id="1280523"/>
    <lineage>
        <taxon>Eukaryota</taxon>
        <taxon>Fungi</taxon>
        <taxon>Dikarya</taxon>
        <taxon>Ascomycota</taxon>
        <taxon>Pezizomycotina</taxon>
        <taxon>Sordariomycetes</taxon>
        <taxon>Hypocreomycetidae</taxon>
        <taxon>Hypocreales</taxon>
        <taxon>Stachybotryaceae</taxon>
        <taxon>Stachybotrys</taxon>
    </lineage>
</organism>
<evidence type="ECO:0000313" key="4">
    <source>
        <dbReference type="Proteomes" id="UP000028045"/>
    </source>
</evidence>
<evidence type="ECO:0000256" key="2">
    <source>
        <dbReference type="SAM" id="MobiDB-lite"/>
    </source>
</evidence>
<accession>A0A084B6C0</accession>
<keyword evidence="1" id="KW-0175">Coiled coil</keyword>
<dbReference type="EMBL" id="KL647923">
    <property type="protein sequence ID" value="KEY73099.1"/>
    <property type="molecule type" value="Genomic_DNA"/>
</dbReference>
<name>A0A084B6C0_STACB</name>
<keyword evidence="4" id="KW-1185">Reference proteome</keyword>
<feature type="region of interest" description="Disordered" evidence="2">
    <location>
        <begin position="1"/>
        <end position="25"/>
    </location>
</feature>
<evidence type="ECO:0000256" key="1">
    <source>
        <dbReference type="SAM" id="Coils"/>
    </source>
</evidence>
<dbReference type="Gene3D" id="1.10.287.1490">
    <property type="match status" value="1"/>
</dbReference>
<dbReference type="HOGENOM" id="CLU_698632_0_0_1"/>
<feature type="coiled-coil region" evidence="1">
    <location>
        <begin position="230"/>
        <end position="296"/>
    </location>
</feature>